<dbReference type="GO" id="GO:0030170">
    <property type="term" value="F:pyridoxal phosphate binding"/>
    <property type="evidence" value="ECO:0007669"/>
    <property type="project" value="InterPro"/>
</dbReference>
<dbReference type="EMBL" id="JJRY01000006">
    <property type="protein sequence ID" value="KEF38759.1"/>
    <property type="molecule type" value="Genomic_DNA"/>
</dbReference>
<proteinExistence type="inferred from homology"/>
<dbReference type="GO" id="GO:0019346">
    <property type="term" value="P:transsulfuration"/>
    <property type="evidence" value="ECO:0007669"/>
    <property type="project" value="InterPro"/>
</dbReference>
<dbReference type="NCBIfam" id="TIGR01326">
    <property type="entry name" value="OAH_OAS_sulfhy"/>
    <property type="match status" value="1"/>
</dbReference>
<gene>
    <name evidence="7" type="ORF">M670_01973</name>
</gene>
<feature type="modified residue" description="N6-(pyridoxal phosphate)lysine" evidence="5">
    <location>
        <position position="213"/>
    </location>
</feature>
<dbReference type="OrthoDB" id="9803887at2"/>
<organism evidence="7 8">
    <name type="scientific">Schinkia azotoformans MEV2011</name>
    <dbReference type="NCBI Taxonomy" id="1348973"/>
    <lineage>
        <taxon>Bacteria</taxon>
        <taxon>Bacillati</taxon>
        <taxon>Bacillota</taxon>
        <taxon>Bacilli</taxon>
        <taxon>Bacillales</taxon>
        <taxon>Bacillaceae</taxon>
        <taxon>Calidifontibacillus/Schinkia group</taxon>
        <taxon>Schinkia</taxon>
    </lineage>
</organism>
<evidence type="ECO:0000256" key="5">
    <source>
        <dbReference type="PIRSR" id="PIRSR001434-2"/>
    </source>
</evidence>
<dbReference type="PANTHER" id="PTHR43797">
    <property type="entry name" value="HOMOCYSTEINE/CYSTEINE SYNTHASE"/>
    <property type="match status" value="1"/>
</dbReference>
<keyword evidence="3 7" id="KW-0808">Transferase</keyword>
<dbReference type="AlphaFoldDB" id="A0A072NM76"/>
<dbReference type="Proteomes" id="UP000027936">
    <property type="component" value="Unassembled WGS sequence"/>
</dbReference>
<dbReference type="GO" id="GO:0003961">
    <property type="term" value="F:O-acetylhomoserine aminocarboxypropyltransferase activity"/>
    <property type="evidence" value="ECO:0007669"/>
    <property type="project" value="UniProtKB-EC"/>
</dbReference>
<dbReference type="Gene3D" id="3.90.1150.10">
    <property type="entry name" value="Aspartate Aminotransferase, domain 1"/>
    <property type="match status" value="1"/>
</dbReference>
<comment type="similarity">
    <text evidence="2 6">Belongs to the trans-sulfuration enzymes family.</text>
</comment>
<dbReference type="InterPro" id="IPR054542">
    <property type="entry name" value="Cys_met_metab_PP"/>
</dbReference>
<dbReference type="EC" id="2.5.1.49" evidence="7"/>
<dbReference type="Pfam" id="PF01053">
    <property type="entry name" value="Cys_Met_Meta_PP"/>
    <property type="match status" value="1"/>
</dbReference>
<evidence type="ECO:0000313" key="7">
    <source>
        <dbReference type="EMBL" id="KEF38759.1"/>
    </source>
</evidence>
<evidence type="ECO:0000256" key="4">
    <source>
        <dbReference type="ARBA" id="ARBA00022898"/>
    </source>
</evidence>
<evidence type="ECO:0000256" key="6">
    <source>
        <dbReference type="RuleBase" id="RU362118"/>
    </source>
</evidence>
<dbReference type="PIRSF" id="PIRSF001434">
    <property type="entry name" value="CGS"/>
    <property type="match status" value="1"/>
</dbReference>
<dbReference type="InterPro" id="IPR015421">
    <property type="entry name" value="PyrdxlP-dep_Trfase_major"/>
</dbReference>
<dbReference type="InterPro" id="IPR015422">
    <property type="entry name" value="PyrdxlP-dep_Trfase_small"/>
</dbReference>
<dbReference type="CDD" id="cd00614">
    <property type="entry name" value="CGS_like"/>
    <property type="match status" value="1"/>
</dbReference>
<name>A0A072NM76_SCHAZ</name>
<dbReference type="GO" id="GO:0005737">
    <property type="term" value="C:cytoplasm"/>
    <property type="evidence" value="ECO:0007669"/>
    <property type="project" value="TreeGrafter"/>
</dbReference>
<evidence type="ECO:0000256" key="1">
    <source>
        <dbReference type="ARBA" id="ARBA00001933"/>
    </source>
</evidence>
<dbReference type="GO" id="GO:0004124">
    <property type="term" value="F:cysteine synthase activity"/>
    <property type="evidence" value="ECO:0007669"/>
    <property type="project" value="TreeGrafter"/>
</dbReference>
<dbReference type="InterPro" id="IPR006235">
    <property type="entry name" value="OAc-hSer/O-AcSer_sulfhydrylase"/>
</dbReference>
<evidence type="ECO:0000256" key="2">
    <source>
        <dbReference type="ARBA" id="ARBA00009077"/>
    </source>
</evidence>
<evidence type="ECO:0000313" key="8">
    <source>
        <dbReference type="Proteomes" id="UP000027936"/>
    </source>
</evidence>
<comment type="caution">
    <text evidence="7">The sequence shown here is derived from an EMBL/GenBank/DDBJ whole genome shotgun (WGS) entry which is preliminary data.</text>
</comment>
<dbReference type="InterPro" id="IPR015424">
    <property type="entry name" value="PyrdxlP-dep_Trfase"/>
</dbReference>
<reference evidence="7 8" key="1">
    <citation type="submission" date="2014-04" db="EMBL/GenBank/DDBJ databases">
        <title>Draft genome sequence of Bacillus azotoformans MEV2011, a (co-) denitrifying strain unable to grow in the presence of oxygen.</title>
        <authorList>
            <person name="Nielsen M."/>
            <person name="Schreiber L."/>
            <person name="Finster K."/>
            <person name="Schramm A."/>
        </authorList>
    </citation>
    <scope>NUCLEOTIDE SEQUENCE [LARGE SCALE GENOMIC DNA]</scope>
    <source>
        <strain evidence="7 8">MEV2011</strain>
    </source>
</reference>
<dbReference type="InterPro" id="IPR000277">
    <property type="entry name" value="Cys/Met-Metab_PyrdxlP-dep_enz"/>
</dbReference>
<dbReference type="GO" id="GO:0006535">
    <property type="term" value="P:cysteine biosynthetic process from serine"/>
    <property type="evidence" value="ECO:0007669"/>
    <property type="project" value="TreeGrafter"/>
</dbReference>
<dbReference type="PATRIC" id="fig|1348973.3.peg.1922"/>
<sequence length="438" mass="47988">MTKNVHTKDFRFNTVALHGGQKPDPITRSRAVPIFQTTSYVFDDTDHAASLFKMQGEGYIYSRNANPTNTVLEERLAQLEGGVGAFAVASGQAAVTIGLLTLAKVGDEIVATSALYGGTYALFSETFRNFGVTVHFVDGRNFKEIEQSINKKTKAIFTESIGNPNLEIADLEKLSEIAHRHGLPLVVDNTFATPVLLRPIDHGADIVIHSTTKFIGGHGTSIGGAIIDAGKFSWDNDRFPDFTKSKPTLNHRSFVEVANEKAFIAKARFELGHDLGATLSPFNSWLFIQGLESLSVRMNQHVKNAQAVAQYLSKHELVEWVNYPSLLNNSQYELAMKYFPNGVGSIFTFGIKGGLEVAKIFINSLKLLSHLANVGDSKTLIIHPASTTHSRLSPEQLLQAGVTQELIRISIGLEDVRDILADIEQALQISSRVTGTHK</sequence>
<keyword evidence="4 5" id="KW-0663">Pyridoxal phosphate</keyword>
<dbReference type="PROSITE" id="PS00868">
    <property type="entry name" value="CYS_MET_METAB_PP"/>
    <property type="match status" value="1"/>
</dbReference>
<accession>A0A072NM76</accession>
<protein>
    <submittedName>
        <fullName evidence="7">O-acetylhomoserine sulfhydrylase</fullName>
        <ecNumber evidence="7">2.5.1.49</ecNumber>
    </submittedName>
</protein>
<dbReference type="GO" id="GO:0071269">
    <property type="term" value="P:L-homocysteine biosynthetic process"/>
    <property type="evidence" value="ECO:0007669"/>
    <property type="project" value="TreeGrafter"/>
</dbReference>
<dbReference type="Gene3D" id="3.40.640.10">
    <property type="entry name" value="Type I PLP-dependent aspartate aminotransferase-like (Major domain)"/>
    <property type="match status" value="1"/>
</dbReference>
<dbReference type="FunFam" id="3.40.640.10:FF:000035">
    <property type="entry name" value="O-succinylhomoserine sulfhydrylase"/>
    <property type="match status" value="1"/>
</dbReference>
<dbReference type="PANTHER" id="PTHR43797:SF2">
    <property type="entry name" value="HOMOCYSTEINE_CYSTEINE SYNTHASE"/>
    <property type="match status" value="1"/>
</dbReference>
<comment type="cofactor">
    <cofactor evidence="1 6">
        <name>pyridoxal 5'-phosphate</name>
        <dbReference type="ChEBI" id="CHEBI:597326"/>
    </cofactor>
</comment>
<dbReference type="SUPFAM" id="SSF53383">
    <property type="entry name" value="PLP-dependent transferases"/>
    <property type="match status" value="1"/>
</dbReference>
<dbReference type="RefSeq" id="WP_035195290.1">
    <property type="nucleotide sequence ID" value="NZ_JJRY01000006.1"/>
</dbReference>
<evidence type="ECO:0000256" key="3">
    <source>
        <dbReference type="ARBA" id="ARBA00022679"/>
    </source>
</evidence>